<reference evidence="2 3" key="1">
    <citation type="submission" date="2018-02" db="EMBL/GenBank/DDBJ databases">
        <title>The complete genome of two Bacillus pumilus strains from Cuatro Cienegas, Coahuila, Mexico.</title>
        <authorList>
            <person name="Zarza E."/>
            <person name="Alcaraz L.D."/>
            <person name="Aguilar-Salinas B."/>
            <person name="Islas A."/>
            <person name="Olmedo-Alvarez G."/>
        </authorList>
    </citation>
    <scope>NUCLEOTIDE SEQUENCE [LARGE SCALE GENOMIC DNA]</scope>
    <source>
        <strain evidence="2 3">145</strain>
    </source>
</reference>
<protein>
    <submittedName>
        <fullName evidence="2">Transcription factor YdeB</fullName>
    </submittedName>
</protein>
<dbReference type="PANTHER" id="PTHR38447:SF1">
    <property type="entry name" value="RNA POLYMERASE-BINDING TRANSCRIPTION FACTOR CARD"/>
    <property type="match status" value="1"/>
</dbReference>
<feature type="domain" description="CarD-like/TRCF RNAP-interacting" evidence="1">
    <location>
        <begin position="1"/>
        <end position="109"/>
    </location>
</feature>
<dbReference type="InterPro" id="IPR036101">
    <property type="entry name" value="CarD-like/TRCF_RID_sf"/>
</dbReference>
<dbReference type="Gene3D" id="1.20.58.1290">
    <property type="entry name" value="CarD-like, C-terminal domain"/>
    <property type="match status" value="1"/>
</dbReference>
<dbReference type="SUPFAM" id="SSF141259">
    <property type="entry name" value="CarD-like"/>
    <property type="match status" value="1"/>
</dbReference>
<name>A0AAD0MKT2_BACPU</name>
<proteinExistence type="predicted"/>
<dbReference type="SMART" id="SM01058">
    <property type="entry name" value="CarD_TRCF"/>
    <property type="match status" value="1"/>
</dbReference>
<dbReference type="EMBL" id="CP027116">
    <property type="protein sequence ID" value="AVM23907.1"/>
    <property type="molecule type" value="Genomic_DNA"/>
</dbReference>
<evidence type="ECO:0000313" key="2">
    <source>
        <dbReference type="EMBL" id="AVM23907.1"/>
    </source>
</evidence>
<dbReference type="AlphaFoldDB" id="A0AAD0MKT2"/>
<dbReference type="RefSeq" id="WP_117730373.1">
    <property type="nucleotide sequence ID" value="NZ_CP027116.1"/>
</dbReference>
<dbReference type="GO" id="GO:0009303">
    <property type="term" value="P:rRNA transcription"/>
    <property type="evidence" value="ECO:0007669"/>
    <property type="project" value="TreeGrafter"/>
</dbReference>
<dbReference type="PANTHER" id="PTHR38447">
    <property type="entry name" value="TRANSCRIPTION FACTOR YDEB-RELATED"/>
    <property type="match status" value="1"/>
</dbReference>
<dbReference type="Pfam" id="PF21095">
    <property type="entry name" value="CarD_C"/>
    <property type="match status" value="1"/>
</dbReference>
<gene>
    <name evidence="2" type="ORF">C5695_08675</name>
</gene>
<dbReference type="InterPro" id="IPR048792">
    <property type="entry name" value="CarD_C"/>
</dbReference>
<dbReference type="Pfam" id="PF02559">
    <property type="entry name" value="CarD_TRCF_RID"/>
    <property type="match status" value="1"/>
</dbReference>
<dbReference type="Gene3D" id="2.40.10.170">
    <property type="match status" value="1"/>
</dbReference>
<organism evidence="2 3">
    <name type="scientific">Bacillus pumilus</name>
    <name type="common">Bacillus mesentericus</name>
    <dbReference type="NCBI Taxonomy" id="1408"/>
    <lineage>
        <taxon>Bacteria</taxon>
        <taxon>Bacillati</taxon>
        <taxon>Bacillota</taxon>
        <taxon>Bacilli</taxon>
        <taxon>Bacillales</taxon>
        <taxon>Bacillaceae</taxon>
        <taxon>Bacillus</taxon>
    </lineage>
</organism>
<evidence type="ECO:0000259" key="1">
    <source>
        <dbReference type="SMART" id="SM01058"/>
    </source>
</evidence>
<sequence length="158" mass="17945">MFQIGDKIVYPMHGAGVIEGMEEKEILGKTEEYFLIQMPNMQMMIPRGRINQLGIRPVADQATLKVVMNNFAEETNDDTLTWKQRYDENLKKLKTGAIEDGADVVKDLMRRNQKKALNSSEKKMLEDARGMLVSEISLAQGLSQDEVLTALENELRVL</sequence>
<evidence type="ECO:0000313" key="3">
    <source>
        <dbReference type="Proteomes" id="UP000264960"/>
    </source>
</evidence>
<dbReference type="InterPro" id="IPR042215">
    <property type="entry name" value="CarD-like_C"/>
</dbReference>
<dbReference type="InterPro" id="IPR052531">
    <property type="entry name" value="CarD-like_regulator"/>
</dbReference>
<dbReference type="Proteomes" id="UP000264960">
    <property type="component" value="Chromosome"/>
</dbReference>
<accession>A0AAD0MKT2</accession>
<dbReference type="InterPro" id="IPR003711">
    <property type="entry name" value="CarD-like/TRCF_RID"/>
</dbReference>